<keyword evidence="1" id="KW-0812">Transmembrane</keyword>
<evidence type="ECO:0000313" key="3">
    <source>
        <dbReference type="EMBL" id="BBM85165.1"/>
    </source>
</evidence>
<evidence type="ECO:0000313" key="4">
    <source>
        <dbReference type="Proteomes" id="UP000326354"/>
    </source>
</evidence>
<dbReference type="RefSeq" id="WP_173013382.1">
    <property type="nucleotide sequence ID" value="NZ_AP019860.1"/>
</dbReference>
<dbReference type="PANTHER" id="PTHR10587">
    <property type="entry name" value="GLYCOSYL TRANSFERASE-RELATED"/>
    <property type="match status" value="1"/>
</dbReference>
<name>A0A5S9IR55_UABAM</name>
<dbReference type="CDD" id="cd10917">
    <property type="entry name" value="CE4_NodB_like_6s_7s"/>
    <property type="match status" value="1"/>
</dbReference>
<dbReference type="Gene3D" id="3.20.20.370">
    <property type="entry name" value="Glycoside hydrolase/deacetylase"/>
    <property type="match status" value="1"/>
</dbReference>
<dbReference type="GO" id="GO:0016810">
    <property type="term" value="F:hydrolase activity, acting on carbon-nitrogen (but not peptide) bonds"/>
    <property type="evidence" value="ECO:0007669"/>
    <property type="project" value="InterPro"/>
</dbReference>
<reference evidence="3 4" key="1">
    <citation type="submission" date="2019-08" db="EMBL/GenBank/DDBJ databases">
        <title>Complete genome sequence of Candidatus Uab amorphum.</title>
        <authorList>
            <person name="Shiratori T."/>
            <person name="Suzuki S."/>
            <person name="Kakizawa Y."/>
            <person name="Ishida K."/>
        </authorList>
    </citation>
    <scope>NUCLEOTIDE SEQUENCE [LARGE SCALE GENOMIC DNA]</scope>
    <source>
        <strain evidence="3 4">SRT547</strain>
    </source>
</reference>
<dbReference type="InterPro" id="IPR002509">
    <property type="entry name" value="NODB_dom"/>
</dbReference>
<dbReference type="AlphaFoldDB" id="A0A5S9IR55"/>
<dbReference type="Proteomes" id="UP000326354">
    <property type="component" value="Chromosome"/>
</dbReference>
<dbReference type="InterPro" id="IPR011330">
    <property type="entry name" value="Glyco_hydro/deAcase_b/a-brl"/>
</dbReference>
<dbReference type="GO" id="GO:0005975">
    <property type="term" value="P:carbohydrate metabolic process"/>
    <property type="evidence" value="ECO:0007669"/>
    <property type="project" value="InterPro"/>
</dbReference>
<keyword evidence="1" id="KW-0472">Membrane</keyword>
<dbReference type="EMBL" id="AP019860">
    <property type="protein sequence ID" value="BBM85165.1"/>
    <property type="molecule type" value="Genomic_DNA"/>
</dbReference>
<gene>
    <name evidence="3" type="ORF">UABAM_03528</name>
</gene>
<dbReference type="Pfam" id="PF01522">
    <property type="entry name" value="Polysacc_deac_1"/>
    <property type="match status" value="1"/>
</dbReference>
<feature type="transmembrane region" description="Helical" evidence="1">
    <location>
        <begin position="26"/>
        <end position="44"/>
    </location>
</feature>
<dbReference type="SUPFAM" id="SSF88713">
    <property type="entry name" value="Glycoside hydrolase/deacetylase"/>
    <property type="match status" value="1"/>
</dbReference>
<feature type="domain" description="NodB homology" evidence="2">
    <location>
        <begin position="58"/>
        <end position="243"/>
    </location>
</feature>
<sequence length="254" mass="29731">MKRFHLFSLLLIVVAAAINNTTYYFLIFILWFIILNIGVFYLRSRVFIDGIPRKRIPGKIVLTIDDGPHPNLTPDLLQLLGKYHFQATFFVIGRDASEYPHLIKEICDRGHTIAHHSYRHVPWLNFMLRRGWEQEFTKTHRACEPYIKKKWFRPPYALMSPHLAKVLQSGGYELILFDIRALDFGNRRTENLAKRLLKTVDKGGVVLFHGKMPENYTEFSKKQLLEELDIFFNALQNKSDVVSLDHYLELTNGP</sequence>
<protein>
    <submittedName>
        <fullName evidence="3">Polysaccharide deacetylase</fullName>
    </submittedName>
</protein>
<keyword evidence="1" id="KW-1133">Transmembrane helix</keyword>
<evidence type="ECO:0000259" key="2">
    <source>
        <dbReference type="PROSITE" id="PS51677"/>
    </source>
</evidence>
<dbReference type="InterPro" id="IPR050248">
    <property type="entry name" value="Polysacc_deacetylase_ArnD"/>
</dbReference>
<accession>A0A5S9IR55</accession>
<dbReference type="PROSITE" id="PS51677">
    <property type="entry name" value="NODB"/>
    <property type="match status" value="1"/>
</dbReference>
<evidence type="ECO:0000256" key="1">
    <source>
        <dbReference type="SAM" id="Phobius"/>
    </source>
</evidence>
<organism evidence="3 4">
    <name type="scientific">Uabimicrobium amorphum</name>
    <dbReference type="NCBI Taxonomy" id="2596890"/>
    <lineage>
        <taxon>Bacteria</taxon>
        <taxon>Pseudomonadati</taxon>
        <taxon>Planctomycetota</taxon>
        <taxon>Candidatus Uabimicrobiia</taxon>
        <taxon>Candidatus Uabimicrobiales</taxon>
        <taxon>Candidatus Uabimicrobiaceae</taxon>
        <taxon>Candidatus Uabimicrobium</taxon>
    </lineage>
</organism>
<keyword evidence="4" id="KW-1185">Reference proteome</keyword>
<dbReference type="KEGG" id="uam:UABAM_03528"/>
<proteinExistence type="predicted"/>